<dbReference type="EMBL" id="JABXXO010000007">
    <property type="protein sequence ID" value="KAF7773381.1"/>
    <property type="molecule type" value="Genomic_DNA"/>
</dbReference>
<gene>
    <name evidence="2" type="ORF">Agabi119p4_5548</name>
</gene>
<dbReference type="InterPro" id="IPR014752">
    <property type="entry name" value="Arrestin-like_C"/>
</dbReference>
<accession>A0A8H7KGL5</accession>
<feature type="compositionally biased region" description="Polar residues" evidence="1">
    <location>
        <begin position="1"/>
        <end position="27"/>
    </location>
</feature>
<feature type="region of interest" description="Disordered" evidence="1">
    <location>
        <begin position="1"/>
        <end position="37"/>
    </location>
</feature>
<sequence length="456" mass="50078">MSSTPSYIGQSNNGYRASSTRSGQAPASTELPPYSRRYTLNQPVQVAPREPTEHTYQINDGKVVLKIHSSAKSSKSLPTFFEKENIRGQLTIDAEKGDSIHAIYITITGRVVTGSSEGDSFIFLRHNVPVWSRASDAPRLPSSSQNTTGTKLLGNCIWPLSIAIPRTVKVATGTGDTQECRLPETFLERHTRVSVQYDLKLHISRGKLRASSEIKTAFGFISSTRPDPPSLLRQLAYQQGCPLPNPQTDPDGWKPLGPVSCRGVMSKSRKIETRCTLAIAKPLCFTRGTAIPCCLTIEGTDSEALDILARPSSIVLSLQRRVRFYNRTYFARPDVAWNESVDEIGTACWWPSQTMASTTHRRQLEGEIHLSKDLRPSSDMGHFGVAYSVVLSPFNAPGFKPSSSTELVCEPVEIATMHARGPRAVPLAPPAYDPAVACMQSDDVRLQMPAYGLMVV</sequence>
<evidence type="ECO:0008006" key="4">
    <source>
        <dbReference type="Google" id="ProtNLM"/>
    </source>
</evidence>
<dbReference type="Proteomes" id="UP000629468">
    <property type="component" value="Unassembled WGS sequence"/>
</dbReference>
<reference evidence="2 3" key="1">
    <citation type="journal article" name="Sci. Rep.">
        <title>Telomere-to-telomere assembled and centromere annotated genomes of the two main subspecies of the button mushroom Agaricus bisporus reveal especially polymorphic chromosome ends.</title>
        <authorList>
            <person name="Sonnenberg A.S.M."/>
            <person name="Sedaghat-Telgerd N."/>
            <person name="Lavrijssen B."/>
            <person name="Ohm R.A."/>
            <person name="Hendrickx P.M."/>
            <person name="Scholtmeijer K."/>
            <person name="Baars J.J.P."/>
            <person name="van Peer A."/>
        </authorList>
    </citation>
    <scope>NUCLEOTIDE SEQUENCE [LARGE SCALE GENOMIC DNA]</scope>
    <source>
        <strain evidence="2 3">H119_p4</strain>
    </source>
</reference>
<dbReference type="AlphaFoldDB" id="A0A8H7KGL5"/>
<name>A0A8H7KGL5_AGABI</name>
<proteinExistence type="predicted"/>
<evidence type="ECO:0000313" key="2">
    <source>
        <dbReference type="EMBL" id="KAF7773381.1"/>
    </source>
</evidence>
<comment type="caution">
    <text evidence="2">The sequence shown here is derived from an EMBL/GenBank/DDBJ whole genome shotgun (WGS) entry which is preliminary data.</text>
</comment>
<evidence type="ECO:0000256" key="1">
    <source>
        <dbReference type="SAM" id="MobiDB-lite"/>
    </source>
</evidence>
<dbReference type="Gene3D" id="2.60.40.640">
    <property type="match status" value="1"/>
</dbReference>
<organism evidence="2 3">
    <name type="scientific">Agaricus bisporus var. burnettii</name>
    <dbReference type="NCBI Taxonomy" id="192524"/>
    <lineage>
        <taxon>Eukaryota</taxon>
        <taxon>Fungi</taxon>
        <taxon>Dikarya</taxon>
        <taxon>Basidiomycota</taxon>
        <taxon>Agaricomycotina</taxon>
        <taxon>Agaricomycetes</taxon>
        <taxon>Agaricomycetidae</taxon>
        <taxon>Agaricales</taxon>
        <taxon>Agaricineae</taxon>
        <taxon>Agaricaceae</taxon>
        <taxon>Agaricus</taxon>
    </lineage>
</organism>
<evidence type="ECO:0000313" key="3">
    <source>
        <dbReference type="Proteomes" id="UP000629468"/>
    </source>
</evidence>
<protein>
    <recommendedName>
        <fullName evidence="4">Arrestin-like N-terminal domain-containing protein</fullName>
    </recommendedName>
</protein>